<evidence type="ECO:0000256" key="1">
    <source>
        <dbReference type="SAM" id="MobiDB-lite"/>
    </source>
</evidence>
<dbReference type="Pfam" id="PF03080">
    <property type="entry name" value="Neprosin"/>
    <property type="match status" value="1"/>
</dbReference>
<feature type="domain" description="Neprosin PEP catalytic" evidence="3">
    <location>
        <begin position="153"/>
        <end position="405"/>
    </location>
</feature>
<dbReference type="AlphaFoldDB" id="A0A565C3D6"/>
<name>A0A565C3D6_9BRAS</name>
<reference evidence="4" key="1">
    <citation type="submission" date="2019-07" db="EMBL/GenBank/DDBJ databases">
        <authorList>
            <person name="Dittberner H."/>
        </authorList>
    </citation>
    <scope>NUCLEOTIDE SEQUENCE [LARGE SCALE GENOMIC DNA]</scope>
</reference>
<gene>
    <name evidence="4" type="ORF">ANE_LOCUS18576</name>
</gene>
<evidence type="ECO:0000313" key="4">
    <source>
        <dbReference type="EMBL" id="VVB08132.1"/>
    </source>
</evidence>
<feature type="signal peptide" evidence="2">
    <location>
        <begin position="1"/>
        <end position="20"/>
    </location>
</feature>
<dbReference type="Gene3D" id="3.90.1320.10">
    <property type="entry name" value="Outer-capsid protein sigma 3, large lobe"/>
    <property type="match status" value="1"/>
</dbReference>
<sequence>MASLWLKFFSLCLICINGIAKPIPNQETEFECVSMYKQSALQHPQMKNHQIQTRPSRELLSMLSTSNDNTITKIVLKGSEECPQGQVPIHKPKTNLTNNLIHPQHSGSLLKQARRIKKKRKNRSLTKIQNKPFGSAKLKSQKSKRPNHPPKLFTETHLHYAVVRTFENTTKRWRGAQALFNINKPRVTQNQFSKAWIWLNYIQGNSMSSIQFGWAVHTKLYPDDRPRLTTFWMSDQQPKGCYNALCPGGYVQIHNSIYPGLLYDQISVPGGQQHTVHLSVSEDPVTKNWVLTIGTIMIGYWPHQSYMAQGASEVYFGGFAGTALSQTIISPPMGTGDFPTKDLTRSCFMKQLKYVLEDYSLVDINSNEVEEYVDNPKCYGLMFLKYVDFDSRETLTFGGPGGQCIL</sequence>
<dbReference type="PANTHER" id="PTHR31589">
    <property type="entry name" value="PROTEIN, PUTATIVE (DUF239)-RELATED-RELATED"/>
    <property type="match status" value="1"/>
</dbReference>
<dbReference type="Proteomes" id="UP000489600">
    <property type="component" value="Unassembled WGS sequence"/>
</dbReference>
<feature type="compositionally biased region" description="Basic residues" evidence="1">
    <location>
        <begin position="139"/>
        <end position="148"/>
    </location>
</feature>
<keyword evidence="2" id="KW-0732">Signal</keyword>
<dbReference type="PANTHER" id="PTHR31589:SF248">
    <property type="entry name" value="CARBOXYL-TERMINAL PROTEINASE-LIKE PROTEIN (DUF239)-RELATED"/>
    <property type="match status" value="1"/>
</dbReference>
<dbReference type="InterPro" id="IPR025521">
    <property type="entry name" value="Neprosin_propep"/>
</dbReference>
<comment type="caution">
    <text evidence="4">The sequence shown here is derived from an EMBL/GenBank/DDBJ whole genome shotgun (WGS) entry which is preliminary data.</text>
</comment>
<feature type="region of interest" description="Disordered" evidence="1">
    <location>
        <begin position="119"/>
        <end position="152"/>
    </location>
</feature>
<evidence type="ECO:0000259" key="3">
    <source>
        <dbReference type="PROSITE" id="PS52045"/>
    </source>
</evidence>
<accession>A0A565C3D6</accession>
<feature type="chain" id="PRO_5021814437" description="Neprosin PEP catalytic domain-containing protein" evidence="2">
    <location>
        <begin position="21"/>
        <end position="406"/>
    </location>
</feature>
<dbReference type="InterPro" id="IPR004314">
    <property type="entry name" value="Neprosin"/>
</dbReference>
<dbReference type="EMBL" id="CABITT030000006">
    <property type="protein sequence ID" value="VVB08132.1"/>
    <property type="molecule type" value="Genomic_DNA"/>
</dbReference>
<dbReference type="OrthoDB" id="1051618at2759"/>
<evidence type="ECO:0000313" key="5">
    <source>
        <dbReference type="Proteomes" id="UP000489600"/>
    </source>
</evidence>
<keyword evidence="5" id="KW-1185">Reference proteome</keyword>
<dbReference type="Pfam" id="PF14365">
    <property type="entry name" value="Neprosin_AP"/>
    <property type="match status" value="1"/>
</dbReference>
<dbReference type="PROSITE" id="PS52045">
    <property type="entry name" value="NEPROSIN_PEP_CD"/>
    <property type="match status" value="1"/>
</dbReference>
<dbReference type="InterPro" id="IPR053168">
    <property type="entry name" value="Glutamic_endopeptidase"/>
</dbReference>
<evidence type="ECO:0000256" key="2">
    <source>
        <dbReference type="SAM" id="SignalP"/>
    </source>
</evidence>
<organism evidence="4 5">
    <name type="scientific">Arabis nemorensis</name>
    <dbReference type="NCBI Taxonomy" id="586526"/>
    <lineage>
        <taxon>Eukaryota</taxon>
        <taxon>Viridiplantae</taxon>
        <taxon>Streptophyta</taxon>
        <taxon>Embryophyta</taxon>
        <taxon>Tracheophyta</taxon>
        <taxon>Spermatophyta</taxon>
        <taxon>Magnoliopsida</taxon>
        <taxon>eudicotyledons</taxon>
        <taxon>Gunneridae</taxon>
        <taxon>Pentapetalae</taxon>
        <taxon>rosids</taxon>
        <taxon>malvids</taxon>
        <taxon>Brassicales</taxon>
        <taxon>Brassicaceae</taxon>
        <taxon>Arabideae</taxon>
        <taxon>Arabis</taxon>
    </lineage>
</organism>
<protein>
    <recommendedName>
        <fullName evidence="3">Neprosin PEP catalytic domain-containing protein</fullName>
    </recommendedName>
</protein>
<proteinExistence type="predicted"/>